<dbReference type="InterPro" id="IPR038717">
    <property type="entry name" value="Tc1-like_DDE_dom"/>
</dbReference>
<sequence>MSRPDEKWQVVTNIRNKINMRNKNIENKKKKNPDEFLSISTLLRRIREFCNLGEEEQHEYLVNGPGMHDHGGSHYHKVTKETLLCIIVLVLDFPTLSAPSIAKYLNSKYGPNYAYDNQISARTVQRYLSKFKFRVKKASFSPPTRNNIGLRIFRVAWSKIMEDILRNENVLLAFVDEAAVTDCDGCCYGRAFAGITPVMNCPLSKVKSTIVAIAIPCYGILYTFIDQSCTGTEYARFLNEATHFIRKYICNKDTEIVIIEDNCPIHSTEEVENEIEKLKIALLPIVPYSPCLNEVIEGYFGLIKCNNYLTTSYSSIISIESAIEFNWKILTHQLCDDKKSVQLLSDWFNRLEYCKTGVPIYPKHISSDTFKDYSKLFKNLTVTVDRLKGEINH</sequence>
<keyword evidence="3" id="KW-1185">Reference proteome</keyword>
<protein>
    <recommendedName>
        <fullName evidence="1">Tc1-like transposase DDE domain-containing protein</fullName>
    </recommendedName>
</protein>
<comment type="caution">
    <text evidence="2">The sequence shown here is derived from an EMBL/GenBank/DDBJ whole genome shotgun (WGS) entry which is preliminary data.</text>
</comment>
<gene>
    <name evidence="2" type="ORF">M9Y10_035030</name>
</gene>
<evidence type="ECO:0000259" key="1">
    <source>
        <dbReference type="Pfam" id="PF13358"/>
    </source>
</evidence>
<dbReference type="Pfam" id="PF13358">
    <property type="entry name" value="DDE_3"/>
    <property type="match status" value="1"/>
</dbReference>
<reference evidence="2 3" key="1">
    <citation type="submission" date="2024-04" db="EMBL/GenBank/DDBJ databases">
        <title>Tritrichomonas musculus Genome.</title>
        <authorList>
            <person name="Alves-Ferreira E."/>
            <person name="Grigg M."/>
            <person name="Lorenzi H."/>
            <person name="Galac M."/>
        </authorList>
    </citation>
    <scope>NUCLEOTIDE SEQUENCE [LARGE SCALE GENOMIC DNA]</scope>
    <source>
        <strain evidence="2 3">EAF2021</strain>
    </source>
</reference>
<dbReference type="InterPro" id="IPR036397">
    <property type="entry name" value="RNaseH_sf"/>
</dbReference>
<evidence type="ECO:0000313" key="3">
    <source>
        <dbReference type="Proteomes" id="UP001470230"/>
    </source>
</evidence>
<dbReference type="Proteomes" id="UP001470230">
    <property type="component" value="Unassembled WGS sequence"/>
</dbReference>
<dbReference type="EMBL" id="JAPFFF010000005">
    <property type="protein sequence ID" value="KAK8890258.1"/>
    <property type="molecule type" value="Genomic_DNA"/>
</dbReference>
<feature type="domain" description="Tc1-like transposase DDE" evidence="1">
    <location>
        <begin position="173"/>
        <end position="304"/>
    </location>
</feature>
<name>A0ABR2KGI2_9EUKA</name>
<dbReference type="Gene3D" id="3.30.420.10">
    <property type="entry name" value="Ribonuclease H-like superfamily/Ribonuclease H"/>
    <property type="match status" value="1"/>
</dbReference>
<organism evidence="2 3">
    <name type="scientific">Tritrichomonas musculus</name>
    <dbReference type="NCBI Taxonomy" id="1915356"/>
    <lineage>
        <taxon>Eukaryota</taxon>
        <taxon>Metamonada</taxon>
        <taxon>Parabasalia</taxon>
        <taxon>Tritrichomonadida</taxon>
        <taxon>Tritrichomonadidae</taxon>
        <taxon>Tritrichomonas</taxon>
    </lineage>
</organism>
<accession>A0ABR2KGI2</accession>
<evidence type="ECO:0000313" key="2">
    <source>
        <dbReference type="EMBL" id="KAK8890258.1"/>
    </source>
</evidence>
<proteinExistence type="predicted"/>